<name>A0A0C1U1C0_9CLOT</name>
<dbReference type="NCBIfam" id="NF040785">
    <property type="entry name" value="CD3324_fam"/>
    <property type="match status" value="1"/>
</dbReference>
<sequence length="89" mass="10391">MVQYINAKDILPETLILQIQQYVGGSIIYIPKKDNDKKSWGTSTNSKNEIIERNNEIKKKKKNGVTIDELMAEYHLSYDTIKSIIYRKK</sequence>
<dbReference type="EMBL" id="AYSO01000016">
    <property type="protein sequence ID" value="KIE46719.1"/>
    <property type="molecule type" value="Genomic_DNA"/>
</dbReference>
<dbReference type="AlphaFoldDB" id="A0A0C1U1C0"/>
<reference evidence="1 2" key="1">
    <citation type="journal article" date="2015" name="Infect. Genet. Evol.">
        <title>Genomic sequences of six botulinum neurotoxin-producing strains representing three clostridial species illustrate the mobility and diversity of botulinum neurotoxin genes.</title>
        <authorList>
            <person name="Smith T.J."/>
            <person name="Hill K.K."/>
            <person name="Xie G."/>
            <person name="Foley B.T."/>
            <person name="Williamson C.H."/>
            <person name="Foster J.T."/>
            <person name="Johnson S.L."/>
            <person name="Chertkov O."/>
            <person name="Teshima H."/>
            <person name="Gibbons H.S."/>
            <person name="Johnsky L.A."/>
            <person name="Karavis M.A."/>
            <person name="Smith L.A."/>
        </authorList>
    </citation>
    <scope>NUCLEOTIDE SEQUENCE [LARGE SCALE GENOMIC DNA]</scope>
    <source>
        <strain evidence="1 2">CDC 2741</strain>
    </source>
</reference>
<keyword evidence="2" id="KW-1185">Reference proteome</keyword>
<dbReference type="InterPro" id="IPR009057">
    <property type="entry name" value="Homeodomain-like_sf"/>
</dbReference>
<evidence type="ECO:0000313" key="2">
    <source>
        <dbReference type="Proteomes" id="UP000031366"/>
    </source>
</evidence>
<dbReference type="SUPFAM" id="SSF46689">
    <property type="entry name" value="Homeodomain-like"/>
    <property type="match status" value="1"/>
</dbReference>
<protein>
    <submittedName>
        <fullName evidence="1">Acetyltransferase, GNAT family</fullName>
    </submittedName>
</protein>
<dbReference type="RefSeq" id="WP_052268088.1">
    <property type="nucleotide sequence ID" value="NZ_AYSO01000016.1"/>
</dbReference>
<keyword evidence="1" id="KW-0808">Transferase</keyword>
<evidence type="ECO:0000313" key="1">
    <source>
        <dbReference type="EMBL" id="KIE46719.1"/>
    </source>
</evidence>
<gene>
    <name evidence="1" type="ORF">U732_3296</name>
</gene>
<dbReference type="Gene3D" id="1.10.10.60">
    <property type="entry name" value="Homeodomain-like"/>
    <property type="match status" value="1"/>
</dbReference>
<comment type="caution">
    <text evidence="1">The sequence shown here is derived from an EMBL/GenBank/DDBJ whole genome shotgun (WGS) entry which is preliminary data.</text>
</comment>
<dbReference type="InterPro" id="IPR049739">
    <property type="entry name" value="YraL-like"/>
</dbReference>
<dbReference type="GO" id="GO:0016740">
    <property type="term" value="F:transferase activity"/>
    <property type="evidence" value="ECO:0007669"/>
    <property type="project" value="UniProtKB-KW"/>
</dbReference>
<dbReference type="Proteomes" id="UP000031366">
    <property type="component" value="Unassembled WGS sequence"/>
</dbReference>
<organism evidence="1 2">
    <name type="scientific">Clostridium argentinense CDC 2741</name>
    <dbReference type="NCBI Taxonomy" id="1418104"/>
    <lineage>
        <taxon>Bacteria</taxon>
        <taxon>Bacillati</taxon>
        <taxon>Bacillota</taxon>
        <taxon>Clostridia</taxon>
        <taxon>Eubacteriales</taxon>
        <taxon>Clostridiaceae</taxon>
        <taxon>Clostridium</taxon>
    </lineage>
</organism>
<proteinExistence type="predicted"/>
<accession>A0A0C1U1C0</accession>